<reference evidence="2" key="1">
    <citation type="submission" date="2022-10" db="EMBL/GenBank/DDBJ databases">
        <title>Tapping the CABI collections for fungal endophytes: first genome assemblies for Collariella, Neodidymelliopsis, Ascochyta clinopodiicola, Didymella pomorum, Didymosphaeria variabile, Neocosmospora piperis and Neocucurbitaria cava.</title>
        <authorList>
            <person name="Hill R."/>
        </authorList>
    </citation>
    <scope>NUCLEOTIDE SEQUENCE</scope>
    <source>
        <strain evidence="2">IMI 356815</strain>
    </source>
</reference>
<dbReference type="Proteomes" id="UP001140513">
    <property type="component" value="Unassembled WGS sequence"/>
</dbReference>
<evidence type="ECO:0000256" key="1">
    <source>
        <dbReference type="SAM" id="MobiDB-lite"/>
    </source>
</evidence>
<dbReference type="GeneID" id="80907256"/>
<feature type="region of interest" description="Disordered" evidence="1">
    <location>
        <begin position="1"/>
        <end position="36"/>
    </location>
</feature>
<feature type="region of interest" description="Disordered" evidence="1">
    <location>
        <begin position="233"/>
        <end position="260"/>
    </location>
</feature>
<evidence type="ECO:0000313" key="3">
    <source>
        <dbReference type="Proteomes" id="UP001140513"/>
    </source>
</evidence>
<evidence type="ECO:0000313" key="2">
    <source>
        <dbReference type="EMBL" id="KAJ4355706.1"/>
    </source>
</evidence>
<name>A0A9W9CCZ5_9PLEO</name>
<dbReference type="AlphaFoldDB" id="A0A9W9CCZ5"/>
<protein>
    <submittedName>
        <fullName evidence="2">Uncharacterized protein</fullName>
    </submittedName>
</protein>
<organism evidence="2 3">
    <name type="scientific">Didymosphaeria variabile</name>
    <dbReference type="NCBI Taxonomy" id="1932322"/>
    <lineage>
        <taxon>Eukaryota</taxon>
        <taxon>Fungi</taxon>
        <taxon>Dikarya</taxon>
        <taxon>Ascomycota</taxon>
        <taxon>Pezizomycotina</taxon>
        <taxon>Dothideomycetes</taxon>
        <taxon>Pleosporomycetidae</taxon>
        <taxon>Pleosporales</taxon>
        <taxon>Massarineae</taxon>
        <taxon>Didymosphaeriaceae</taxon>
        <taxon>Didymosphaeria</taxon>
    </lineage>
</organism>
<dbReference type="RefSeq" id="XP_056072832.1">
    <property type="nucleotide sequence ID" value="XM_056212524.1"/>
</dbReference>
<proteinExistence type="predicted"/>
<gene>
    <name evidence="2" type="ORF">N0V89_003726</name>
</gene>
<comment type="caution">
    <text evidence="2">The sequence shown here is derived from an EMBL/GenBank/DDBJ whole genome shotgun (WGS) entry which is preliminary data.</text>
</comment>
<feature type="compositionally biased region" description="Polar residues" evidence="1">
    <location>
        <begin position="11"/>
        <end position="36"/>
    </location>
</feature>
<dbReference type="EMBL" id="JAPEUX010000003">
    <property type="protein sequence ID" value="KAJ4355706.1"/>
    <property type="molecule type" value="Genomic_DNA"/>
</dbReference>
<sequence>MPHSVDDETTAPAQLNGTTPPAQLNGTTPPAQSTRTTAAPNLLVLFRRMINVALNTYERWSAREELGRRPCTVEIQPGSTTETLLITYHSPAGHMPATARIHIRHRNPPTSLVTLPGTNSDSIQRNSYAEMMFRTNLNTLRTAARVPNEVSIRDGLEHSYEQLFIETDVSLSVTSAADQDCLFVATFSMEIQASHVHSFEQHGAPGQQNVGVPATDGEANDDTAWEMDGEITDEWANGDNTDGEVDGDTNGGMNGNRIID</sequence>
<accession>A0A9W9CCZ5</accession>
<keyword evidence="3" id="KW-1185">Reference proteome</keyword>